<comment type="caution">
    <text evidence="11">The sequence shown here is derived from an EMBL/GenBank/DDBJ whole genome shotgun (WGS) entry which is preliminary data.</text>
</comment>
<dbReference type="Proteomes" id="UP000886998">
    <property type="component" value="Unassembled WGS sequence"/>
</dbReference>
<comment type="function">
    <text evidence="7">Catalyzes the GTP-dependent phosphorylation of 5-hydroxy-L-lysine.</text>
</comment>
<comment type="subcellular location">
    <subcellularLocation>
        <location evidence="1">Cytoplasm</location>
    </subcellularLocation>
</comment>
<evidence type="ECO:0000256" key="6">
    <source>
        <dbReference type="ARBA" id="ARBA00036820"/>
    </source>
</evidence>
<gene>
    <name evidence="11" type="primary">hykk</name>
    <name evidence="11" type="ORF">TNIN_256891</name>
</gene>
<dbReference type="SUPFAM" id="SSF56112">
    <property type="entry name" value="Protein kinase-like (PK-like)"/>
    <property type="match status" value="1"/>
</dbReference>
<keyword evidence="4" id="KW-0808">Transferase</keyword>
<evidence type="ECO:0000256" key="5">
    <source>
        <dbReference type="ARBA" id="ARBA00022777"/>
    </source>
</evidence>
<reference evidence="11" key="1">
    <citation type="submission" date="2020-08" db="EMBL/GenBank/DDBJ databases">
        <title>Multicomponent nature underlies the extraordinary mechanical properties of spider dragline silk.</title>
        <authorList>
            <person name="Kono N."/>
            <person name="Nakamura H."/>
            <person name="Mori M."/>
            <person name="Yoshida Y."/>
            <person name="Ohtoshi R."/>
            <person name="Malay A.D."/>
            <person name="Moran D.A.P."/>
            <person name="Tomita M."/>
            <person name="Numata K."/>
            <person name="Arakawa K."/>
        </authorList>
    </citation>
    <scope>NUCLEOTIDE SEQUENCE</scope>
</reference>
<dbReference type="GO" id="GO:0047992">
    <property type="term" value="F:hydroxylysine kinase activity"/>
    <property type="evidence" value="ECO:0007669"/>
    <property type="project" value="UniProtKB-EC"/>
</dbReference>
<name>A0A8X6Y0F4_9ARAC</name>
<evidence type="ECO:0000256" key="4">
    <source>
        <dbReference type="ARBA" id="ARBA00022679"/>
    </source>
</evidence>
<dbReference type="EC" id="2.7.1.81" evidence="8"/>
<feature type="domain" description="Aminoglycoside phosphotransferase" evidence="10">
    <location>
        <begin position="3"/>
        <end position="219"/>
    </location>
</feature>
<evidence type="ECO:0000256" key="3">
    <source>
        <dbReference type="ARBA" id="ARBA00022490"/>
    </source>
</evidence>
<evidence type="ECO:0000256" key="2">
    <source>
        <dbReference type="ARBA" id="ARBA00006219"/>
    </source>
</evidence>
<organism evidence="11 12">
    <name type="scientific">Trichonephila inaurata madagascariensis</name>
    <dbReference type="NCBI Taxonomy" id="2747483"/>
    <lineage>
        <taxon>Eukaryota</taxon>
        <taxon>Metazoa</taxon>
        <taxon>Ecdysozoa</taxon>
        <taxon>Arthropoda</taxon>
        <taxon>Chelicerata</taxon>
        <taxon>Arachnida</taxon>
        <taxon>Araneae</taxon>
        <taxon>Araneomorphae</taxon>
        <taxon>Entelegynae</taxon>
        <taxon>Araneoidea</taxon>
        <taxon>Nephilidae</taxon>
        <taxon>Trichonephila</taxon>
        <taxon>Trichonephila inaurata</taxon>
    </lineage>
</organism>
<feature type="non-terminal residue" evidence="11">
    <location>
        <position position="295"/>
    </location>
</feature>
<dbReference type="PANTHER" id="PTHR21064:SF1">
    <property type="entry name" value="HYDROXYLYSINE KINASE"/>
    <property type="match status" value="1"/>
</dbReference>
<dbReference type="Gene3D" id="3.90.1200.10">
    <property type="match status" value="1"/>
</dbReference>
<evidence type="ECO:0000256" key="1">
    <source>
        <dbReference type="ARBA" id="ARBA00004496"/>
    </source>
</evidence>
<proteinExistence type="inferred from homology"/>
<dbReference type="OrthoDB" id="6415818at2759"/>
<accession>A0A8X6Y0F4</accession>
<keyword evidence="12" id="KW-1185">Reference proteome</keyword>
<dbReference type="InterPro" id="IPR011009">
    <property type="entry name" value="Kinase-like_dom_sf"/>
</dbReference>
<dbReference type="Pfam" id="PF01636">
    <property type="entry name" value="APH"/>
    <property type="match status" value="1"/>
</dbReference>
<keyword evidence="3" id="KW-0963">Cytoplasm</keyword>
<dbReference type="GO" id="GO:0005737">
    <property type="term" value="C:cytoplasm"/>
    <property type="evidence" value="ECO:0007669"/>
    <property type="project" value="UniProtKB-SubCell"/>
</dbReference>
<evidence type="ECO:0000313" key="12">
    <source>
        <dbReference type="Proteomes" id="UP000886998"/>
    </source>
</evidence>
<keyword evidence="5 11" id="KW-0418">Kinase</keyword>
<protein>
    <recommendedName>
        <fullName evidence="9">Hydroxylysine kinase</fullName>
        <ecNumber evidence="8">2.7.1.81</ecNumber>
    </recommendedName>
</protein>
<comment type="catalytic activity">
    <reaction evidence="6">
        <text>(5R)-5-hydroxy-L-lysine + GTP = (5R)-5-phosphooxy-L-lysine + GDP + H(+)</text>
        <dbReference type="Rhea" id="RHEA:19049"/>
        <dbReference type="ChEBI" id="CHEBI:15378"/>
        <dbReference type="ChEBI" id="CHEBI:37565"/>
        <dbReference type="ChEBI" id="CHEBI:57882"/>
        <dbReference type="ChEBI" id="CHEBI:58189"/>
        <dbReference type="ChEBI" id="CHEBI:58357"/>
        <dbReference type="EC" id="2.7.1.81"/>
    </reaction>
</comment>
<evidence type="ECO:0000256" key="9">
    <source>
        <dbReference type="ARBA" id="ARBA00040505"/>
    </source>
</evidence>
<dbReference type="InterPro" id="IPR002575">
    <property type="entry name" value="Aminoglycoside_PTrfase"/>
</dbReference>
<evidence type="ECO:0000313" key="11">
    <source>
        <dbReference type="EMBL" id="GFY63012.1"/>
    </source>
</evidence>
<comment type="similarity">
    <text evidence="2">Belongs to the aminoglycoside phosphotransferase family.</text>
</comment>
<sequence length="295" mass="34304">SIHSALNHLGKKGLRVPVPVRNLEGNTWKLETVPLLNEEKESCERKKCAIHLLTFLTGIPLQQLKITCDILFQWGSLLAQFHNATEDLECQVLKNKPILYSLEHMLDIKQYMKVLPDEHYKFILDFLNKYESEIIKCYKELPKGFLHGDFNDLNILAREKSPEPNNRMFVIDVILDFEDMHYGNYVWDIGLMLTHVLMGQHDVDVLEAVGHALAGYLSRRSLSDMELSFLKMCIECRFVQSWVACVYSATLDPNNPYVSKSSQSDIKYKMLQQLSEISNEELQKKWQNIFQLYSK</sequence>
<dbReference type="InterPro" id="IPR050249">
    <property type="entry name" value="Pseudomonas-type_ThrB"/>
</dbReference>
<dbReference type="PANTHER" id="PTHR21064">
    <property type="entry name" value="AMINOGLYCOSIDE PHOSPHOTRANSFERASE DOMAIN-CONTAINING PROTEIN-RELATED"/>
    <property type="match status" value="1"/>
</dbReference>
<evidence type="ECO:0000256" key="8">
    <source>
        <dbReference type="ARBA" id="ARBA00038873"/>
    </source>
</evidence>
<evidence type="ECO:0000259" key="10">
    <source>
        <dbReference type="Pfam" id="PF01636"/>
    </source>
</evidence>
<dbReference type="EMBL" id="BMAV01014556">
    <property type="protein sequence ID" value="GFY63012.1"/>
    <property type="molecule type" value="Genomic_DNA"/>
</dbReference>
<dbReference type="AlphaFoldDB" id="A0A8X6Y0F4"/>
<evidence type="ECO:0000256" key="7">
    <source>
        <dbReference type="ARBA" id="ARBA00037368"/>
    </source>
</evidence>